<sequence>MEDIKSVEACFLTEGEFDHSPGLITVYPRHTGGRKPFRYFTMWKSSPDFAGIVQHQWNQQVHGSKMYSVVTRLKKVKQALRELNKKGFSDNQASDLKAYHAMIAAQEAMHLDPANQELADLELVAIENYRIQNQAYVDFLKQKAKIDWVCSIHGMDGVWRDTPDSVSAAFLEYYVDLVGKNQEHRAPAIRQVVREGPLVSEHHRTILSASYTIEEVKQALFSIPGVKAPGPDGFGCAK</sequence>
<dbReference type="GeneID" id="110799510"/>
<gene>
    <name evidence="2" type="primary">LOC110799510</name>
</gene>
<organism evidence="1 2">
    <name type="scientific">Spinacia oleracea</name>
    <name type="common">Spinach</name>
    <dbReference type="NCBI Taxonomy" id="3562"/>
    <lineage>
        <taxon>Eukaryota</taxon>
        <taxon>Viridiplantae</taxon>
        <taxon>Streptophyta</taxon>
        <taxon>Embryophyta</taxon>
        <taxon>Tracheophyta</taxon>
        <taxon>Spermatophyta</taxon>
        <taxon>Magnoliopsida</taxon>
        <taxon>eudicotyledons</taxon>
        <taxon>Gunneridae</taxon>
        <taxon>Pentapetalae</taxon>
        <taxon>Caryophyllales</taxon>
        <taxon>Chenopodiaceae</taxon>
        <taxon>Chenopodioideae</taxon>
        <taxon>Anserineae</taxon>
        <taxon>Spinacia</taxon>
    </lineage>
</organism>
<keyword evidence="1" id="KW-1185">Reference proteome</keyword>
<dbReference type="RefSeq" id="XP_021860468.2">
    <property type="nucleotide sequence ID" value="XM_022004776.2"/>
</dbReference>
<reference evidence="1" key="1">
    <citation type="journal article" date="2021" name="Nat. Commun.">
        <title>Genomic analyses provide insights into spinach domestication and the genetic basis of agronomic traits.</title>
        <authorList>
            <person name="Cai X."/>
            <person name="Sun X."/>
            <person name="Xu C."/>
            <person name="Sun H."/>
            <person name="Wang X."/>
            <person name="Ge C."/>
            <person name="Zhang Z."/>
            <person name="Wang Q."/>
            <person name="Fei Z."/>
            <person name="Jiao C."/>
            <person name="Wang Q."/>
        </authorList>
    </citation>
    <scope>NUCLEOTIDE SEQUENCE [LARGE SCALE GENOMIC DNA]</scope>
    <source>
        <strain evidence="1">cv. Varoflay</strain>
    </source>
</reference>
<evidence type="ECO:0000313" key="1">
    <source>
        <dbReference type="Proteomes" id="UP000813463"/>
    </source>
</evidence>
<name>A0A9R0K7H0_SPIOL</name>
<dbReference type="Proteomes" id="UP000813463">
    <property type="component" value="Chromosome 4"/>
</dbReference>
<evidence type="ECO:0000313" key="2">
    <source>
        <dbReference type="RefSeq" id="XP_021860468.2"/>
    </source>
</evidence>
<protein>
    <submittedName>
        <fullName evidence="2">Uncharacterized protein</fullName>
    </submittedName>
</protein>
<proteinExistence type="predicted"/>
<accession>A0A9R0K7H0</accession>
<reference evidence="2" key="2">
    <citation type="submission" date="2025-08" db="UniProtKB">
        <authorList>
            <consortium name="RefSeq"/>
        </authorList>
    </citation>
    <scope>IDENTIFICATION</scope>
    <source>
        <tissue evidence="2">Leaf</tissue>
    </source>
</reference>